<name>A0A0A8YHQ8_ARUDO</name>
<evidence type="ECO:0000313" key="1">
    <source>
        <dbReference type="EMBL" id="JAD26064.1"/>
    </source>
</evidence>
<reference evidence="1" key="1">
    <citation type="submission" date="2014-09" db="EMBL/GenBank/DDBJ databases">
        <authorList>
            <person name="Magalhaes I.L.F."/>
            <person name="Oliveira U."/>
            <person name="Santos F.R."/>
            <person name="Vidigal T.H.D.A."/>
            <person name="Brescovit A.D."/>
            <person name="Santos A.J."/>
        </authorList>
    </citation>
    <scope>NUCLEOTIDE SEQUENCE</scope>
    <source>
        <tissue evidence="1">Shoot tissue taken approximately 20 cm above the soil surface</tissue>
    </source>
</reference>
<organism evidence="1">
    <name type="scientific">Arundo donax</name>
    <name type="common">Giant reed</name>
    <name type="synonym">Donax arundinaceus</name>
    <dbReference type="NCBI Taxonomy" id="35708"/>
    <lineage>
        <taxon>Eukaryota</taxon>
        <taxon>Viridiplantae</taxon>
        <taxon>Streptophyta</taxon>
        <taxon>Embryophyta</taxon>
        <taxon>Tracheophyta</taxon>
        <taxon>Spermatophyta</taxon>
        <taxon>Magnoliopsida</taxon>
        <taxon>Liliopsida</taxon>
        <taxon>Poales</taxon>
        <taxon>Poaceae</taxon>
        <taxon>PACMAD clade</taxon>
        <taxon>Arundinoideae</taxon>
        <taxon>Arundineae</taxon>
        <taxon>Arundo</taxon>
    </lineage>
</organism>
<dbReference type="AlphaFoldDB" id="A0A0A8YHQ8"/>
<reference evidence="1" key="2">
    <citation type="journal article" date="2015" name="Data Brief">
        <title>Shoot transcriptome of the giant reed, Arundo donax.</title>
        <authorList>
            <person name="Barrero R.A."/>
            <person name="Guerrero F.D."/>
            <person name="Moolhuijzen P."/>
            <person name="Goolsby J.A."/>
            <person name="Tidwell J."/>
            <person name="Bellgard S.E."/>
            <person name="Bellgard M.I."/>
        </authorList>
    </citation>
    <scope>NUCLEOTIDE SEQUENCE</scope>
    <source>
        <tissue evidence="1">Shoot tissue taken approximately 20 cm above the soil surface</tissue>
    </source>
</reference>
<protein>
    <submittedName>
        <fullName evidence="1">Uncharacterized protein</fullName>
    </submittedName>
</protein>
<dbReference type="EMBL" id="GBRH01271831">
    <property type="protein sequence ID" value="JAD26064.1"/>
    <property type="molecule type" value="Transcribed_RNA"/>
</dbReference>
<accession>A0A0A8YHQ8</accession>
<sequence length="45" mass="5237">MSQRLQKISSVNFLKIKTGGSTMFMQKNDDCVLLKVHLWNRLLLT</sequence>
<proteinExistence type="predicted"/>